<evidence type="ECO:0000256" key="1">
    <source>
        <dbReference type="ARBA" id="ARBA00022801"/>
    </source>
</evidence>
<evidence type="ECO:0000313" key="6">
    <source>
        <dbReference type="EMBL" id="WVX83180.1"/>
    </source>
</evidence>
<dbReference type="EMBL" id="CP137640">
    <property type="protein sequence ID" value="WVX83180.1"/>
    <property type="molecule type" value="Genomic_DNA"/>
</dbReference>
<evidence type="ECO:0000256" key="3">
    <source>
        <dbReference type="ARBA" id="ARBA00048267"/>
    </source>
</evidence>
<dbReference type="EC" id="3.1.1.61" evidence="2"/>
<evidence type="ECO:0000256" key="4">
    <source>
        <dbReference type="PROSITE-ProRule" id="PRU00050"/>
    </source>
</evidence>
<evidence type="ECO:0000313" key="7">
    <source>
        <dbReference type="Proteomes" id="UP001357223"/>
    </source>
</evidence>
<dbReference type="Gene3D" id="3.40.50.180">
    <property type="entry name" value="Methylesterase CheB, C-terminal domain"/>
    <property type="match status" value="1"/>
</dbReference>
<protein>
    <recommendedName>
        <fullName evidence="2">protein-glutamate methylesterase</fullName>
        <ecNumber evidence="2">3.1.1.61</ecNumber>
    </recommendedName>
</protein>
<feature type="active site" evidence="4">
    <location>
        <position position="48"/>
    </location>
</feature>
<evidence type="ECO:0000256" key="2">
    <source>
        <dbReference type="ARBA" id="ARBA00039140"/>
    </source>
</evidence>
<feature type="active site" evidence="4">
    <location>
        <position position="75"/>
    </location>
</feature>
<dbReference type="CDD" id="cd16432">
    <property type="entry name" value="CheB_Rec"/>
    <property type="match status" value="1"/>
</dbReference>
<keyword evidence="7" id="KW-1185">Reference proteome</keyword>
<dbReference type="RefSeq" id="WP_338452067.1">
    <property type="nucleotide sequence ID" value="NZ_CP137640.1"/>
</dbReference>
<keyword evidence="4" id="KW-0145">Chemotaxis</keyword>
<feature type="domain" description="CheB-type methylesterase" evidence="5">
    <location>
        <begin position="36"/>
        <end position="227"/>
    </location>
</feature>
<dbReference type="InterPro" id="IPR000673">
    <property type="entry name" value="Sig_transdc_resp-reg_Me-estase"/>
</dbReference>
<dbReference type="PANTHER" id="PTHR42872">
    <property type="entry name" value="PROTEIN-GLUTAMATE METHYLESTERASE/PROTEIN-GLUTAMINE GLUTAMINASE"/>
    <property type="match status" value="1"/>
</dbReference>
<dbReference type="PANTHER" id="PTHR42872:SF3">
    <property type="entry name" value="PROTEIN-GLUTAMATE METHYLESTERASE_PROTEIN-GLUTAMINE GLUTAMINASE 1"/>
    <property type="match status" value="1"/>
</dbReference>
<evidence type="ECO:0000259" key="5">
    <source>
        <dbReference type="PROSITE" id="PS50122"/>
    </source>
</evidence>
<dbReference type="InterPro" id="IPR035909">
    <property type="entry name" value="CheB_C"/>
</dbReference>
<keyword evidence="1 4" id="KW-0378">Hydrolase</keyword>
<dbReference type="Proteomes" id="UP001357223">
    <property type="component" value="Chromosome"/>
</dbReference>
<sequence>MKQKIIKPLEGKKTTNKDKRYSKIELKGSNIDSNWNLSKNKIVLIGTSTGGPSALQTVLSGLPEKIAASIVIVQHMPSGFTKSLANRLNSLTNITVKEAENGEVLQNGTAYITPGGCHLRIKQSGRKILVELDHITKSFTHCPSVDLMFASASNLLEYGKIAVVMTGMGSDGSKGLITLKKTGHVKAIAESKESCIVYGMPKAAIATELIDDIVNVEHIAKTILKYL</sequence>
<dbReference type="SUPFAM" id="SSF52738">
    <property type="entry name" value="Methylesterase CheB, C-terminal domain"/>
    <property type="match status" value="1"/>
</dbReference>
<dbReference type="PROSITE" id="PS50122">
    <property type="entry name" value="CHEB"/>
    <property type="match status" value="1"/>
</dbReference>
<reference evidence="6 7" key="1">
    <citation type="submission" date="2023-10" db="EMBL/GenBank/DDBJ databases">
        <title>Niallia locisalis sp.nov. isolated from a salt pond sample.</title>
        <authorList>
            <person name="Li X.-J."/>
            <person name="Dong L."/>
        </authorList>
    </citation>
    <scope>NUCLEOTIDE SEQUENCE [LARGE SCALE GENOMIC DNA]</scope>
    <source>
        <strain evidence="6 7">DSM 29761</strain>
    </source>
</reference>
<gene>
    <name evidence="6" type="ORF">R4Z09_09430</name>
</gene>
<feature type="active site" evidence="4">
    <location>
        <position position="171"/>
    </location>
</feature>
<name>A0ABZ2CMM5_9BACI</name>
<proteinExistence type="predicted"/>
<dbReference type="Pfam" id="PF01339">
    <property type="entry name" value="CheB_methylest"/>
    <property type="match status" value="1"/>
</dbReference>
<organism evidence="6 7">
    <name type="scientific">Niallia oryzisoli</name>
    <dbReference type="NCBI Taxonomy" id="1737571"/>
    <lineage>
        <taxon>Bacteria</taxon>
        <taxon>Bacillati</taxon>
        <taxon>Bacillota</taxon>
        <taxon>Bacilli</taxon>
        <taxon>Bacillales</taxon>
        <taxon>Bacillaceae</taxon>
        <taxon>Niallia</taxon>
    </lineage>
</organism>
<comment type="catalytic activity">
    <reaction evidence="3">
        <text>[protein]-L-glutamate 5-O-methyl ester + H2O = L-glutamyl-[protein] + methanol + H(+)</text>
        <dbReference type="Rhea" id="RHEA:23236"/>
        <dbReference type="Rhea" id="RHEA-COMP:10208"/>
        <dbReference type="Rhea" id="RHEA-COMP:10311"/>
        <dbReference type="ChEBI" id="CHEBI:15377"/>
        <dbReference type="ChEBI" id="CHEBI:15378"/>
        <dbReference type="ChEBI" id="CHEBI:17790"/>
        <dbReference type="ChEBI" id="CHEBI:29973"/>
        <dbReference type="ChEBI" id="CHEBI:82795"/>
        <dbReference type="EC" id="3.1.1.61"/>
    </reaction>
</comment>
<accession>A0ABZ2CMM5</accession>